<gene>
    <name evidence="2" type="ORF">X777_15444</name>
</gene>
<keyword evidence="3" id="KW-1185">Reference proteome</keyword>
<evidence type="ECO:0000313" key="2">
    <source>
        <dbReference type="EMBL" id="EZA47696.1"/>
    </source>
</evidence>
<dbReference type="AlphaFoldDB" id="A0A026VW23"/>
<dbReference type="EMBL" id="KK107796">
    <property type="protein sequence ID" value="EZA47696.1"/>
    <property type="molecule type" value="Genomic_DNA"/>
</dbReference>
<proteinExistence type="predicted"/>
<evidence type="ECO:0000256" key="1">
    <source>
        <dbReference type="SAM" id="MobiDB-lite"/>
    </source>
</evidence>
<sequence>MLRRKEKRNEQRQGGVKGGIVGGRRIGRTRDGRWGRGRAETLKRFETGSRTVAHFDPSVGGERRVTVRALAAEDSWVLVARERQRDGEKKEEIKSRERERKNLLQTIYGKENQL</sequence>
<protein>
    <submittedName>
        <fullName evidence="2">Uncharacterized protein</fullName>
    </submittedName>
</protein>
<dbReference type="Proteomes" id="UP000053097">
    <property type="component" value="Unassembled WGS sequence"/>
</dbReference>
<name>A0A026VW23_OOCBI</name>
<reference evidence="2 3" key="1">
    <citation type="journal article" date="2014" name="Curr. Biol.">
        <title>The genome of the clonal raider ant Cerapachys biroi.</title>
        <authorList>
            <person name="Oxley P.R."/>
            <person name="Ji L."/>
            <person name="Fetter-Pruneda I."/>
            <person name="McKenzie S.K."/>
            <person name="Li C."/>
            <person name="Hu H."/>
            <person name="Zhang G."/>
            <person name="Kronauer D.J."/>
        </authorList>
    </citation>
    <scope>NUCLEOTIDE SEQUENCE [LARGE SCALE GENOMIC DNA]</scope>
</reference>
<feature type="compositionally biased region" description="Gly residues" evidence="1">
    <location>
        <begin position="15"/>
        <end position="24"/>
    </location>
</feature>
<accession>A0A026VW23</accession>
<organism evidence="2 3">
    <name type="scientific">Ooceraea biroi</name>
    <name type="common">Clonal raider ant</name>
    <name type="synonym">Cerapachys biroi</name>
    <dbReference type="NCBI Taxonomy" id="2015173"/>
    <lineage>
        <taxon>Eukaryota</taxon>
        <taxon>Metazoa</taxon>
        <taxon>Ecdysozoa</taxon>
        <taxon>Arthropoda</taxon>
        <taxon>Hexapoda</taxon>
        <taxon>Insecta</taxon>
        <taxon>Pterygota</taxon>
        <taxon>Neoptera</taxon>
        <taxon>Endopterygota</taxon>
        <taxon>Hymenoptera</taxon>
        <taxon>Apocrita</taxon>
        <taxon>Aculeata</taxon>
        <taxon>Formicoidea</taxon>
        <taxon>Formicidae</taxon>
        <taxon>Dorylinae</taxon>
        <taxon>Ooceraea</taxon>
    </lineage>
</organism>
<feature type="region of interest" description="Disordered" evidence="1">
    <location>
        <begin position="1"/>
        <end position="32"/>
    </location>
</feature>
<evidence type="ECO:0000313" key="3">
    <source>
        <dbReference type="Proteomes" id="UP000053097"/>
    </source>
</evidence>